<dbReference type="EMBL" id="MDYP01000007">
    <property type="protein sequence ID" value="OQE09198.1"/>
    <property type="molecule type" value="Genomic_DNA"/>
</dbReference>
<dbReference type="InterPro" id="IPR000182">
    <property type="entry name" value="GNAT_dom"/>
</dbReference>
<name>A0A1V6S5Q9_9EURO</name>
<dbReference type="InterPro" id="IPR016181">
    <property type="entry name" value="Acyl_CoA_acyltransferase"/>
</dbReference>
<dbReference type="Proteomes" id="UP000191518">
    <property type="component" value="Unassembled WGS sequence"/>
</dbReference>
<comment type="caution">
    <text evidence="2">The sequence shown here is derived from an EMBL/GenBank/DDBJ whole genome shotgun (WGS) entry which is preliminary data.</text>
</comment>
<accession>A0A1V6S5Q9</accession>
<dbReference type="GO" id="GO:0016747">
    <property type="term" value="F:acyltransferase activity, transferring groups other than amino-acyl groups"/>
    <property type="evidence" value="ECO:0007669"/>
    <property type="project" value="InterPro"/>
</dbReference>
<evidence type="ECO:0000313" key="3">
    <source>
        <dbReference type="Proteomes" id="UP000191518"/>
    </source>
</evidence>
<dbReference type="OrthoDB" id="3794209at2759"/>
<organism evidence="2 3">
    <name type="scientific">Penicillium vulpinum</name>
    <dbReference type="NCBI Taxonomy" id="29845"/>
    <lineage>
        <taxon>Eukaryota</taxon>
        <taxon>Fungi</taxon>
        <taxon>Dikarya</taxon>
        <taxon>Ascomycota</taxon>
        <taxon>Pezizomycotina</taxon>
        <taxon>Eurotiomycetes</taxon>
        <taxon>Eurotiomycetidae</taxon>
        <taxon>Eurotiales</taxon>
        <taxon>Aspergillaceae</taxon>
        <taxon>Penicillium</taxon>
    </lineage>
</organism>
<protein>
    <recommendedName>
        <fullName evidence="1">N-acetyltransferase domain-containing protein</fullName>
    </recommendedName>
</protein>
<reference evidence="3" key="1">
    <citation type="journal article" date="2017" name="Nat. Microbiol.">
        <title>Global analysis of biosynthetic gene clusters reveals vast potential of secondary metabolite production in Penicillium species.</title>
        <authorList>
            <person name="Nielsen J.C."/>
            <person name="Grijseels S."/>
            <person name="Prigent S."/>
            <person name="Ji B."/>
            <person name="Dainat J."/>
            <person name="Nielsen K.F."/>
            <person name="Frisvad J.C."/>
            <person name="Workman M."/>
            <person name="Nielsen J."/>
        </authorList>
    </citation>
    <scope>NUCLEOTIDE SEQUENCE [LARGE SCALE GENOMIC DNA]</scope>
    <source>
        <strain evidence="3">IBT 29486</strain>
    </source>
</reference>
<sequence>MSTTTEERTSQTPELIKIIQSSPPPMYRIEIFTPSELLKQPFLRELRDVINASYYDTGATPFVKTGPRIRSDTQLADELQESGFTAIAFAQNAVIGTASLKAWSPDSDDAVWKPSGYFEQFSADEIFSASTTVLDSLDGESQNVTCEGGFEVVAVAIKPDPRYRRKGIAESLVKACEEELKRKMSLAGCTDLADSCIMVKSIRDIKGAYWLKRGFRVVGEQYCPPFTWNYNNGFVLWAMKRELSV</sequence>
<dbReference type="Gene3D" id="3.40.630.30">
    <property type="match status" value="1"/>
</dbReference>
<evidence type="ECO:0000313" key="2">
    <source>
        <dbReference type="EMBL" id="OQE09198.1"/>
    </source>
</evidence>
<gene>
    <name evidence="2" type="ORF">PENVUL_c007G10344</name>
</gene>
<proteinExistence type="predicted"/>
<dbReference type="Pfam" id="PF00583">
    <property type="entry name" value="Acetyltransf_1"/>
    <property type="match status" value="1"/>
</dbReference>
<dbReference type="CDD" id="cd04301">
    <property type="entry name" value="NAT_SF"/>
    <property type="match status" value="1"/>
</dbReference>
<evidence type="ECO:0000259" key="1">
    <source>
        <dbReference type="Pfam" id="PF00583"/>
    </source>
</evidence>
<dbReference type="AlphaFoldDB" id="A0A1V6S5Q9"/>
<feature type="domain" description="N-acetyltransferase" evidence="1">
    <location>
        <begin position="67"/>
        <end position="183"/>
    </location>
</feature>
<keyword evidence="3" id="KW-1185">Reference proteome</keyword>
<dbReference type="SUPFAM" id="SSF55729">
    <property type="entry name" value="Acyl-CoA N-acyltransferases (Nat)"/>
    <property type="match status" value="1"/>
</dbReference>